<evidence type="ECO:0000313" key="11">
    <source>
        <dbReference type="EMBL" id="QQV77961.1"/>
    </source>
</evidence>
<dbReference type="PANTHER" id="PTHR30511:SF0">
    <property type="entry name" value="ALANINE RACEMASE, CATABOLIC-RELATED"/>
    <property type="match status" value="1"/>
</dbReference>
<dbReference type="PRINTS" id="PR00992">
    <property type="entry name" value="ALARACEMASE"/>
</dbReference>
<dbReference type="EMBL" id="CP061035">
    <property type="protein sequence ID" value="QQV77961.1"/>
    <property type="molecule type" value="Genomic_DNA"/>
</dbReference>
<comment type="catalytic activity">
    <reaction evidence="1 7">
        <text>L-alanine = D-alanine</text>
        <dbReference type="Rhea" id="RHEA:20249"/>
        <dbReference type="ChEBI" id="CHEBI:57416"/>
        <dbReference type="ChEBI" id="CHEBI:57972"/>
        <dbReference type="EC" id="5.1.1.1"/>
    </reaction>
</comment>
<comment type="pathway">
    <text evidence="7">Amino-acid biosynthesis; D-alanine biosynthesis; D-alanine from L-alanine: step 1/1.</text>
</comment>
<comment type="function">
    <text evidence="7">Catalyzes the interconversion of L-alanine and D-alanine. May also act on other amino acids.</text>
</comment>
<feature type="active site" description="Proton acceptor; specific for D-alanine" evidence="7">
    <location>
        <position position="43"/>
    </location>
</feature>
<dbReference type="InterPro" id="IPR009006">
    <property type="entry name" value="Ala_racemase/Decarboxylase_C"/>
</dbReference>
<evidence type="ECO:0000259" key="10">
    <source>
        <dbReference type="SMART" id="SM01005"/>
    </source>
</evidence>
<feature type="binding site" evidence="7 9">
    <location>
        <position position="311"/>
    </location>
    <ligand>
        <name>substrate</name>
    </ligand>
</feature>
<dbReference type="GO" id="GO:0008784">
    <property type="term" value="F:alanine racemase activity"/>
    <property type="evidence" value="ECO:0007669"/>
    <property type="project" value="UniProtKB-UniRule"/>
</dbReference>
<dbReference type="SUPFAM" id="SSF51419">
    <property type="entry name" value="PLP-binding barrel"/>
    <property type="match status" value="1"/>
</dbReference>
<feature type="active site" description="Proton acceptor; specific for L-alanine" evidence="7">
    <location>
        <position position="263"/>
    </location>
</feature>
<dbReference type="NCBIfam" id="TIGR00492">
    <property type="entry name" value="alr"/>
    <property type="match status" value="1"/>
</dbReference>
<evidence type="ECO:0000256" key="6">
    <source>
        <dbReference type="ARBA" id="ARBA00023235"/>
    </source>
</evidence>
<keyword evidence="6 7" id="KW-0413">Isomerase</keyword>
<proteinExistence type="inferred from homology"/>
<dbReference type="InterPro" id="IPR020622">
    <property type="entry name" value="Ala_racemase_pyridoxalP-BS"/>
</dbReference>
<dbReference type="Pfam" id="PF00842">
    <property type="entry name" value="Ala_racemase_C"/>
    <property type="match status" value="1"/>
</dbReference>
<dbReference type="Pfam" id="PF01168">
    <property type="entry name" value="Ala_racemase_N"/>
    <property type="match status" value="1"/>
</dbReference>
<comment type="similarity">
    <text evidence="3 7">Belongs to the alanine racemase family.</text>
</comment>
<dbReference type="Proteomes" id="UP000595894">
    <property type="component" value="Chromosome"/>
</dbReference>
<dbReference type="GO" id="GO:0005829">
    <property type="term" value="C:cytosol"/>
    <property type="evidence" value="ECO:0007669"/>
    <property type="project" value="TreeGrafter"/>
</dbReference>
<dbReference type="Gene3D" id="3.20.20.10">
    <property type="entry name" value="Alanine racemase"/>
    <property type="match status" value="1"/>
</dbReference>
<dbReference type="InterPro" id="IPR001608">
    <property type="entry name" value="Ala_racemase_N"/>
</dbReference>
<dbReference type="InterPro" id="IPR011079">
    <property type="entry name" value="Ala_racemase_C"/>
</dbReference>
<evidence type="ECO:0000256" key="9">
    <source>
        <dbReference type="PIRSR" id="PIRSR600821-52"/>
    </source>
</evidence>
<comment type="cofactor">
    <cofactor evidence="2 7 8">
        <name>pyridoxal 5'-phosphate</name>
        <dbReference type="ChEBI" id="CHEBI:597326"/>
    </cofactor>
</comment>
<dbReference type="GO" id="GO:0030170">
    <property type="term" value="F:pyridoxal phosphate binding"/>
    <property type="evidence" value="ECO:0007669"/>
    <property type="project" value="UniProtKB-UniRule"/>
</dbReference>
<feature type="domain" description="Alanine racemase C-terminal" evidence="10">
    <location>
        <begin position="242"/>
        <end position="367"/>
    </location>
</feature>
<evidence type="ECO:0000256" key="1">
    <source>
        <dbReference type="ARBA" id="ARBA00000316"/>
    </source>
</evidence>
<evidence type="ECO:0000256" key="5">
    <source>
        <dbReference type="ARBA" id="ARBA00022898"/>
    </source>
</evidence>
<dbReference type="CDD" id="cd00430">
    <property type="entry name" value="PLPDE_III_AR"/>
    <property type="match status" value="1"/>
</dbReference>
<feature type="modified residue" description="N6-(pyridoxal phosphate)lysine" evidence="7 8">
    <location>
        <position position="43"/>
    </location>
</feature>
<organism evidence="11 12">
    <name type="scientific">Sphingomonas aliaeris</name>
    <dbReference type="NCBI Taxonomy" id="2759526"/>
    <lineage>
        <taxon>Bacteria</taxon>
        <taxon>Pseudomonadati</taxon>
        <taxon>Pseudomonadota</taxon>
        <taxon>Alphaproteobacteria</taxon>
        <taxon>Sphingomonadales</taxon>
        <taxon>Sphingomonadaceae</taxon>
        <taxon>Sphingomonas</taxon>
    </lineage>
</organism>
<evidence type="ECO:0000256" key="4">
    <source>
        <dbReference type="ARBA" id="ARBA00013089"/>
    </source>
</evidence>
<dbReference type="GO" id="GO:0030632">
    <property type="term" value="P:D-alanine biosynthetic process"/>
    <property type="evidence" value="ECO:0007669"/>
    <property type="project" value="UniProtKB-UniRule"/>
</dbReference>
<keyword evidence="12" id="KW-1185">Reference proteome</keyword>
<dbReference type="EC" id="5.1.1.1" evidence="4 7"/>
<dbReference type="InterPro" id="IPR029066">
    <property type="entry name" value="PLP-binding_barrel"/>
</dbReference>
<dbReference type="PANTHER" id="PTHR30511">
    <property type="entry name" value="ALANINE RACEMASE"/>
    <property type="match status" value="1"/>
</dbReference>
<evidence type="ECO:0000256" key="2">
    <source>
        <dbReference type="ARBA" id="ARBA00001933"/>
    </source>
</evidence>
<protein>
    <recommendedName>
        <fullName evidence="4 7">Alanine racemase</fullName>
        <ecNumber evidence="4 7">5.1.1.1</ecNumber>
    </recommendedName>
</protein>
<dbReference type="RefSeq" id="WP_318781346.1">
    <property type="nucleotide sequence ID" value="NZ_CP061035.1"/>
</dbReference>
<dbReference type="HAMAP" id="MF_01201">
    <property type="entry name" value="Ala_racemase"/>
    <property type="match status" value="1"/>
</dbReference>
<dbReference type="SMART" id="SM01005">
    <property type="entry name" value="Ala_racemase_C"/>
    <property type="match status" value="1"/>
</dbReference>
<keyword evidence="5 7" id="KW-0663">Pyridoxal phosphate</keyword>
<evidence type="ECO:0000256" key="3">
    <source>
        <dbReference type="ARBA" id="ARBA00007880"/>
    </source>
</evidence>
<dbReference type="Gene3D" id="2.40.37.10">
    <property type="entry name" value="Lyase, Ornithine Decarboxylase, Chain A, domain 1"/>
    <property type="match status" value="1"/>
</dbReference>
<reference evidence="12" key="1">
    <citation type="submission" date="2020-09" db="EMBL/GenBank/DDBJ databases">
        <title>Sphingomonas sp., a new species isolated from pork steak.</title>
        <authorList>
            <person name="Heidler von Heilborn D."/>
        </authorList>
    </citation>
    <scope>NUCLEOTIDE SEQUENCE [LARGE SCALE GENOMIC DNA]</scope>
</reference>
<evidence type="ECO:0000256" key="7">
    <source>
        <dbReference type="HAMAP-Rule" id="MF_01201"/>
    </source>
</evidence>
<feature type="binding site" evidence="7 9">
    <location>
        <position position="142"/>
    </location>
    <ligand>
        <name>substrate</name>
    </ligand>
</feature>
<dbReference type="AlphaFoldDB" id="A0A974NW01"/>
<dbReference type="PROSITE" id="PS00395">
    <property type="entry name" value="ALANINE_RACEMASE"/>
    <property type="match status" value="1"/>
</dbReference>
<evidence type="ECO:0000313" key="12">
    <source>
        <dbReference type="Proteomes" id="UP000595894"/>
    </source>
</evidence>
<dbReference type="KEGG" id="sari:H5J25_04220"/>
<dbReference type="SUPFAM" id="SSF50621">
    <property type="entry name" value="Alanine racemase C-terminal domain-like"/>
    <property type="match status" value="1"/>
</dbReference>
<name>A0A974NW01_9SPHN</name>
<accession>A0A974NW01</accession>
<evidence type="ECO:0000256" key="8">
    <source>
        <dbReference type="PIRSR" id="PIRSR600821-50"/>
    </source>
</evidence>
<sequence>MRMAKFRCPTFSSQLVIDLDAFAANYHAVRDHVSPSGCGAVVKANAYGLGARRLASRLHREGCRTFFVAQLCEALDLRAALPPGCTIVILNGLDPGGEQACADWGFVPVLNSDNQVRRWRYTARLRGRPLPAGLQLDTGMSRLGLSNASALALAQDGSLSSDIDLRFVMTHLACADEPDAAANDEQLRRFEQLTMSFPGVPRSIANSSGTTLSSSYHLDFVRAGIALYGVPTRPLSLKIFPVVRLCARILQIRELSPGTGVGYGLTYTASGPQYVATLALGYADGWPRGRGNIGAAWHRDVRLPIVGRISMDSMTVDISGVPGEIAEGDFVDLICPNQTLDDIAAGADTIPYELLTRLGGRHARAYVEDNVTTLHMPGEAY</sequence>
<dbReference type="InterPro" id="IPR000821">
    <property type="entry name" value="Ala_racemase"/>
</dbReference>
<gene>
    <name evidence="11" type="primary">alr</name>
    <name evidence="11" type="ORF">H5J25_04220</name>
</gene>